<keyword evidence="1" id="KW-0812">Transmembrane</keyword>
<evidence type="ECO:0000256" key="1">
    <source>
        <dbReference type="SAM" id="Phobius"/>
    </source>
</evidence>
<evidence type="ECO:0000313" key="2">
    <source>
        <dbReference type="EMBL" id="KYF67787.1"/>
    </source>
</evidence>
<sequence length="209" mass="22765">MLGASWAGRLHAGGWPNVIMPGFAILAILFGLGVHAAIVAASQLSEPRRHRLEAFLLVLAAVQFACLAYDPARYAPKSLDAKAGEHLLDKIRKVEGDVFIPAHGHLATLAGKRPYAHEMAVADILGINGGPAGADLRADIEKAILQKRFGAIFSDTDFYKKEIQQAYRLEGKVFEDKKVFWPVTGFRARPERIYVPKTAGASGPTIPRR</sequence>
<name>A0A150QIG1_SORCE</name>
<accession>A0A150QIG1</accession>
<protein>
    <submittedName>
        <fullName evidence="2">Uncharacterized protein</fullName>
    </submittedName>
</protein>
<organism evidence="2 3">
    <name type="scientific">Sorangium cellulosum</name>
    <name type="common">Polyangium cellulosum</name>
    <dbReference type="NCBI Taxonomy" id="56"/>
    <lineage>
        <taxon>Bacteria</taxon>
        <taxon>Pseudomonadati</taxon>
        <taxon>Myxococcota</taxon>
        <taxon>Polyangia</taxon>
        <taxon>Polyangiales</taxon>
        <taxon>Polyangiaceae</taxon>
        <taxon>Sorangium</taxon>
    </lineage>
</organism>
<keyword evidence="1" id="KW-1133">Transmembrane helix</keyword>
<reference evidence="2 3" key="1">
    <citation type="submission" date="2014-02" db="EMBL/GenBank/DDBJ databases">
        <title>The small core and large imbalanced accessory genome model reveals a collaborative survival strategy of Sorangium cellulosum strains in nature.</title>
        <authorList>
            <person name="Han K."/>
            <person name="Peng R."/>
            <person name="Blom J."/>
            <person name="Li Y.-Z."/>
        </authorList>
    </citation>
    <scope>NUCLEOTIDE SEQUENCE [LARGE SCALE GENOMIC DNA]</scope>
    <source>
        <strain evidence="2 3">So0157-18</strain>
    </source>
</reference>
<dbReference type="Proteomes" id="UP000075604">
    <property type="component" value="Unassembled WGS sequence"/>
</dbReference>
<gene>
    <name evidence="2" type="ORF">BE04_01535</name>
</gene>
<dbReference type="AlphaFoldDB" id="A0A150QIG1"/>
<proteinExistence type="predicted"/>
<comment type="caution">
    <text evidence="2">The sequence shown here is derived from an EMBL/GenBank/DDBJ whole genome shotgun (WGS) entry which is preliminary data.</text>
</comment>
<dbReference type="EMBL" id="JELX01000217">
    <property type="protein sequence ID" value="KYF67787.1"/>
    <property type="molecule type" value="Genomic_DNA"/>
</dbReference>
<evidence type="ECO:0000313" key="3">
    <source>
        <dbReference type="Proteomes" id="UP000075604"/>
    </source>
</evidence>
<feature type="transmembrane region" description="Helical" evidence="1">
    <location>
        <begin position="20"/>
        <end position="42"/>
    </location>
</feature>
<keyword evidence="1" id="KW-0472">Membrane</keyword>